<feature type="transmembrane region" description="Helical" evidence="2">
    <location>
        <begin position="6"/>
        <end position="23"/>
    </location>
</feature>
<evidence type="ECO:0000256" key="2">
    <source>
        <dbReference type="SAM" id="Phobius"/>
    </source>
</evidence>
<dbReference type="EMBL" id="CMVM020000346">
    <property type="status" value="NOT_ANNOTATED_CDS"/>
    <property type="molecule type" value="Genomic_DNA"/>
</dbReference>
<keyword evidence="2" id="KW-1133">Transmembrane helix</keyword>
<dbReference type="AlphaFoldDB" id="A0A8R1XNX0"/>
<sequence length="92" mass="10147">MGTVVTIIIIIAIVAIFYFFCCYKKQKSLSGGGFQGNESSSGVRPDSDSRSNTASVQKSSYLTSTMTRGRSLHIEPRLRFIINFDINACTKN</sequence>
<organism evidence="3 4">
    <name type="scientific">Onchocerca volvulus</name>
    <dbReference type="NCBI Taxonomy" id="6282"/>
    <lineage>
        <taxon>Eukaryota</taxon>
        <taxon>Metazoa</taxon>
        <taxon>Ecdysozoa</taxon>
        <taxon>Nematoda</taxon>
        <taxon>Chromadorea</taxon>
        <taxon>Rhabditida</taxon>
        <taxon>Spirurina</taxon>
        <taxon>Spiruromorpha</taxon>
        <taxon>Filarioidea</taxon>
        <taxon>Onchocercidae</taxon>
        <taxon>Onchocerca</taxon>
    </lineage>
</organism>
<keyword evidence="2" id="KW-0812">Transmembrane</keyword>
<accession>A0A8R1XNX0</accession>
<evidence type="ECO:0000256" key="1">
    <source>
        <dbReference type="SAM" id="MobiDB-lite"/>
    </source>
</evidence>
<keyword evidence="4" id="KW-1185">Reference proteome</keyword>
<keyword evidence="2" id="KW-0472">Membrane</keyword>
<evidence type="ECO:0000313" key="3">
    <source>
        <dbReference type="EnsemblMetazoa" id="OVOC10882.1"/>
    </source>
</evidence>
<name>A0A8R1XNX0_ONCVO</name>
<dbReference type="EnsemblMetazoa" id="OVOC10882.1">
    <property type="protein sequence ID" value="OVOC10882.1"/>
    <property type="gene ID" value="WBGene00247691"/>
</dbReference>
<dbReference type="Proteomes" id="UP000024404">
    <property type="component" value="Unassembled WGS sequence"/>
</dbReference>
<evidence type="ECO:0000313" key="4">
    <source>
        <dbReference type="Proteomes" id="UP000024404"/>
    </source>
</evidence>
<feature type="region of interest" description="Disordered" evidence="1">
    <location>
        <begin position="29"/>
        <end position="66"/>
    </location>
</feature>
<proteinExistence type="predicted"/>
<reference evidence="3" key="2">
    <citation type="submission" date="2022-06" db="UniProtKB">
        <authorList>
            <consortium name="EnsemblMetazoa"/>
        </authorList>
    </citation>
    <scope>IDENTIFICATION</scope>
</reference>
<feature type="compositionally biased region" description="Polar residues" evidence="1">
    <location>
        <begin position="50"/>
        <end position="66"/>
    </location>
</feature>
<protein>
    <submittedName>
        <fullName evidence="3">Uncharacterized protein</fullName>
    </submittedName>
</protein>
<reference evidence="4" key="1">
    <citation type="submission" date="2013-10" db="EMBL/GenBank/DDBJ databases">
        <title>Genome sequencing of Onchocerca volvulus.</title>
        <authorList>
            <person name="Cotton J."/>
            <person name="Tsai J."/>
            <person name="Stanley E."/>
            <person name="Tracey A."/>
            <person name="Holroyd N."/>
            <person name="Lustigman S."/>
            <person name="Berriman M."/>
        </authorList>
    </citation>
    <scope>NUCLEOTIDE SEQUENCE</scope>
</reference>